<name>S5W107_MEGGA</name>
<dbReference type="OMA" id="QCQELCP"/>
<feature type="domain" description="4Fe-4S ferredoxin-type" evidence="4">
    <location>
        <begin position="199"/>
        <end position="219"/>
    </location>
</feature>
<keyword evidence="2" id="KW-0408">Iron</keyword>
<organism evidence="5">
    <name type="scientific">Megalodesulfovibrio gigas</name>
    <name type="common">Desulfovibrio gigas</name>
    <dbReference type="NCBI Taxonomy" id="879"/>
    <lineage>
        <taxon>Bacteria</taxon>
        <taxon>Pseudomonadati</taxon>
        <taxon>Thermodesulfobacteriota</taxon>
        <taxon>Desulfovibrionia</taxon>
        <taxon>Desulfovibrionales</taxon>
        <taxon>Desulfovibrionaceae</taxon>
        <taxon>Megalodesulfovibrio</taxon>
    </lineage>
</organism>
<dbReference type="AlphaFoldDB" id="S5W107"/>
<dbReference type="SUPFAM" id="SSF46548">
    <property type="entry name" value="alpha-helical ferredoxin"/>
    <property type="match status" value="1"/>
</dbReference>
<sequence>MSHLEQLKAAIKERLPELEMVIGWGQGFDALHATPIFMKTPEDVDKLLWGPLNVHNTATYLTAYKGKKVGVVVKGCDSRSIIELLQEKLLNRDDVVVFAAPCSGVADLTRIKKSLEAKGLDMGRVKAVAVAGDTLTLSVAGQDVALSLKAVAADKCGRCQYHNALVSDVFVGEPLQESAADNYDDLAEFEKQSMDDRMAYWKKEMERCIRCYACRNACPMCVCRDHCIAQSREPGWVSQRDDVSEKFFFQMIHAMHLAGRCTECGECQRVCPVDIPLLLLKRKLNKEIKELFDYQAGTKIDAKPPLLAFKVEEENINERGW</sequence>
<dbReference type="GO" id="GO:0051536">
    <property type="term" value="F:iron-sulfur cluster binding"/>
    <property type="evidence" value="ECO:0007669"/>
    <property type="project" value="UniProtKB-KW"/>
</dbReference>
<dbReference type="InterPro" id="IPR017900">
    <property type="entry name" value="4Fe4S_Fe_S_CS"/>
</dbReference>
<proteinExistence type="predicted"/>
<dbReference type="EMBL" id="KF113861">
    <property type="protein sequence ID" value="AGS82797.1"/>
    <property type="molecule type" value="Genomic_DNA"/>
</dbReference>
<dbReference type="InterPro" id="IPR007525">
    <property type="entry name" value="FrhB_FdhB_C"/>
</dbReference>
<keyword evidence="3" id="KW-0411">Iron-sulfur</keyword>
<reference evidence="5" key="1">
    <citation type="journal article" date="2013" name="J. Bacteriol.">
        <title>Roles of HynAB and Ech, the only two hydrogenases found in the model sulfate reducer Desulfovibrio gigas.</title>
        <authorList>
            <person name="Morais-Silva F.O."/>
            <person name="Santos C.I."/>
            <person name="Rodrigues R."/>
            <person name="Pereira I.A."/>
            <person name="Rodrigues-Pousada C."/>
        </authorList>
    </citation>
    <scope>NUCLEOTIDE SEQUENCE</scope>
    <source>
        <strain evidence="5">ATCC 19364</strain>
    </source>
</reference>
<dbReference type="GO" id="GO:0046872">
    <property type="term" value="F:metal ion binding"/>
    <property type="evidence" value="ECO:0007669"/>
    <property type="project" value="UniProtKB-KW"/>
</dbReference>
<dbReference type="Pfam" id="PF13183">
    <property type="entry name" value="Fer4_8"/>
    <property type="match status" value="1"/>
</dbReference>
<evidence type="ECO:0000256" key="1">
    <source>
        <dbReference type="ARBA" id="ARBA00022723"/>
    </source>
</evidence>
<evidence type="ECO:0000256" key="2">
    <source>
        <dbReference type="ARBA" id="ARBA00023004"/>
    </source>
</evidence>
<keyword evidence="1" id="KW-0479">Metal-binding</keyword>
<accession>S5W107</accession>
<dbReference type="Gene3D" id="1.10.1060.10">
    <property type="entry name" value="Alpha-helical ferredoxin"/>
    <property type="match status" value="1"/>
</dbReference>
<evidence type="ECO:0000259" key="4">
    <source>
        <dbReference type="PROSITE" id="PS51379"/>
    </source>
</evidence>
<evidence type="ECO:0000256" key="3">
    <source>
        <dbReference type="ARBA" id="ARBA00023014"/>
    </source>
</evidence>
<feature type="domain" description="4Fe-4S ferredoxin-type" evidence="4">
    <location>
        <begin position="252"/>
        <end position="281"/>
    </location>
</feature>
<evidence type="ECO:0000313" key="5">
    <source>
        <dbReference type="EMBL" id="AGS82797.1"/>
    </source>
</evidence>
<dbReference type="Pfam" id="PF04432">
    <property type="entry name" value="FrhB_FdhB_C"/>
    <property type="match status" value="1"/>
</dbReference>
<dbReference type="InterPro" id="IPR017896">
    <property type="entry name" value="4Fe4S_Fe-S-bd"/>
</dbReference>
<dbReference type="InterPro" id="IPR009051">
    <property type="entry name" value="Helical_ferredxn"/>
</dbReference>
<dbReference type="PROSITE" id="PS00198">
    <property type="entry name" value="4FE4S_FER_1"/>
    <property type="match status" value="1"/>
</dbReference>
<gene>
    <name evidence="5" type="primary">floxC</name>
</gene>
<protein>
    <submittedName>
        <fullName evidence="5">Putative 4Fe-4S ferredoxin iron-sulfur binding domain-containing protein</fullName>
    </submittedName>
</protein>
<dbReference type="PROSITE" id="PS51379">
    <property type="entry name" value="4FE4S_FER_2"/>
    <property type="match status" value="2"/>
</dbReference>